<evidence type="ECO:0000313" key="1">
    <source>
        <dbReference type="EMBL" id="OGM31569.1"/>
    </source>
</evidence>
<dbReference type="EMBL" id="MGGP01000024">
    <property type="protein sequence ID" value="OGM31569.1"/>
    <property type="molecule type" value="Genomic_DNA"/>
</dbReference>
<proteinExistence type="predicted"/>
<organism evidence="1 2">
    <name type="scientific">Candidatus Woesebacteria bacterium RIFCSPHIGHO2_01_FULL_44_21</name>
    <dbReference type="NCBI Taxonomy" id="1802503"/>
    <lineage>
        <taxon>Bacteria</taxon>
        <taxon>Candidatus Woeseibacteriota</taxon>
    </lineage>
</organism>
<sequence length="172" mass="19631">MAASESVNPTDYQTQVSEQIIRFGIKGNPFTFGPTFIQERWGEKPLWGISFEDRTTLPLEQDRFSSDITDPESLEELEITRKYSGVHIEREFFTHAGKEILVERVSLVTKDGDLEEQYVGALYKDPDISYVRPTEAIFQFEYAGEEGLMHGCELECPDSVRDFLSVPKPLLA</sequence>
<dbReference type="Proteomes" id="UP000178870">
    <property type="component" value="Unassembled WGS sequence"/>
</dbReference>
<dbReference type="AlphaFoldDB" id="A0A1F7YXB6"/>
<gene>
    <name evidence="1" type="ORF">A2803_02430</name>
</gene>
<reference evidence="1 2" key="1">
    <citation type="journal article" date="2016" name="Nat. Commun.">
        <title>Thousands of microbial genomes shed light on interconnected biogeochemical processes in an aquifer system.</title>
        <authorList>
            <person name="Anantharaman K."/>
            <person name="Brown C.T."/>
            <person name="Hug L.A."/>
            <person name="Sharon I."/>
            <person name="Castelle C.J."/>
            <person name="Probst A.J."/>
            <person name="Thomas B.C."/>
            <person name="Singh A."/>
            <person name="Wilkins M.J."/>
            <person name="Karaoz U."/>
            <person name="Brodie E.L."/>
            <person name="Williams K.H."/>
            <person name="Hubbard S.S."/>
            <person name="Banfield J.F."/>
        </authorList>
    </citation>
    <scope>NUCLEOTIDE SEQUENCE [LARGE SCALE GENOMIC DNA]</scope>
</reference>
<accession>A0A1F7YXB6</accession>
<comment type="caution">
    <text evidence="1">The sequence shown here is derived from an EMBL/GenBank/DDBJ whole genome shotgun (WGS) entry which is preliminary data.</text>
</comment>
<evidence type="ECO:0000313" key="2">
    <source>
        <dbReference type="Proteomes" id="UP000178870"/>
    </source>
</evidence>
<protein>
    <submittedName>
        <fullName evidence="1">Uncharacterized protein</fullName>
    </submittedName>
</protein>
<name>A0A1F7YXB6_9BACT</name>